<proteinExistence type="predicted"/>
<keyword evidence="2" id="KW-0808">Transferase</keyword>
<dbReference type="GO" id="GO:0016757">
    <property type="term" value="F:glycosyltransferase activity"/>
    <property type="evidence" value="ECO:0007669"/>
    <property type="project" value="UniProtKB-KW"/>
</dbReference>
<sequence>MDEFPPIFIISLKDSPRKNIIAERLNALGLSFNFFDAIYGKELSKKQLSEINYDFYIQKFNARKRLTLGEIGCAISHIKLYEYIVKNNINEAIILEDDAIVSIYFKDIICDALKKISCKYEILFLDHGKAKIFPFTRSLVERYRLAKYISPSKKSKRIIIRTTAYIITLNGARKLLNYAYPIRMPSDYLTGTLQLTGINAYGIEPPCVFGGPISEIDQIEDRYC</sequence>
<dbReference type="KEGG" id="hdu:HD_1721"/>
<dbReference type="STRING" id="233412.HD_1721"/>
<feature type="domain" description="Glycosyl transferase family 25" evidence="1">
    <location>
        <begin position="5"/>
        <end position="190"/>
    </location>
</feature>
<keyword evidence="2" id="KW-0328">Glycosyltransferase</keyword>
<dbReference type="RefSeq" id="WP_010945509.1">
    <property type="nucleotide sequence ID" value="NC_002940.2"/>
</dbReference>
<organism evidence="2 3">
    <name type="scientific">Haemophilus ducreyi (strain 35000HP / ATCC 700724)</name>
    <dbReference type="NCBI Taxonomy" id="233412"/>
    <lineage>
        <taxon>Bacteria</taxon>
        <taxon>Pseudomonadati</taxon>
        <taxon>Pseudomonadota</taxon>
        <taxon>Gammaproteobacteria</taxon>
        <taxon>Pasteurellales</taxon>
        <taxon>Pasteurellaceae</taxon>
        <taxon>Haemophilus</taxon>
    </lineage>
</organism>
<dbReference type="EMBL" id="AE017143">
    <property type="protein sequence ID" value="AAP96480.1"/>
    <property type="molecule type" value="Genomic_DNA"/>
</dbReference>
<evidence type="ECO:0000313" key="3">
    <source>
        <dbReference type="Proteomes" id="UP000001022"/>
    </source>
</evidence>
<dbReference type="OrthoDB" id="9816113at2"/>
<dbReference type="HOGENOM" id="CLU_071269_3_0_6"/>
<accession>G1UBB0</accession>
<dbReference type="AlphaFoldDB" id="G1UBB0"/>
<evidence type="ECO:0000259" key="1">
    <source>
        <dbReference type="Pfam" id="PF01755"/>
    </source>
</evidence>
<dbReference type="eggNOG" id="COG3306">
    <property type="taxonomic scope" value="Bacteria"/>
</dbReference>
<evidence type="ECO:0000313" key="2">
    <source>
        <dbReference type="EMBL" id="AAP96480.1"/>
    </source>
</evidence>
<keyword evidence="3" id="KW-1185">Reference proteome</keyword>
<protein>
    <submittedName>
        <fullName evidence="2">Lipooligosaccharide galactosyltransferase I</fullName>
    </submittedName>
</protein>
<dbReference type="InterPro" id="IPR002654">
    <property type="entry name" value="Glyco_trans_25"/>
</dbReference>
<gene>
    <name evidence="2" type="primary">lbgA</name>
    <name evidence="2" type="ordered locus">HD_1721</name>
</gene>
<name>G1UBB0_HAEDU</name>
<dbReference type="CAZy" id="GT25">
    <property type="family name" value="Glycosyltransferase Family 25"/>
</dbReference>
<dbReference type="Pfam" id="PF01755">
    <property type="entry name" value="Glyco_transf_25"/>
    <property type="match status" value="1"/>
</dbReference>
<dbReference type="Proteomes" id="UP000001022">
    <property type="component" value="Chromosome"/>
</dbReference>
<reference evidence="3" key="1">
    <citation type="submission" date="2003-06" db="EMBL/GenBank/DDBJ databases">
        <title>The complete genome sequence of Haemophilus ducreyi.</title>
        <authorList>
            <person name="Munson R.S. Jr."/>
            <person name="Ray W.C."/>
            <person name="Mahairas G."/>
            <person name="Sabo P."/>
            <person name="Mungur R."/>
            <person name="Johnson L."/>
            <person name="Nguyen D."/>
            <person name="Wang J."/>
            <person name="Forst C."/>
            <person name="Hood L."/>
        </authorList>
    </citation>
    <scope>NUCLEOTIDE SEQUENCE [LARGE SCALE GENOMIC DNA]</scope>
    <source>
        <strain evidence="3">35000HP / ATCC 700724</strain>
    </source>
</reference>
<dbReference type="DNASU" id="1491574"/>
<dbReference type="CDD" id="cd06532">
    <property type="entry name" value="Glyco_transf_25"/>
    <property type="match status" value="1"/>
</dbReference>